<evidence type="ECO:0000313" key="3">
    <source>
        <dbReference type="Proteomes" id="UP000765160"/>
    </source>
</evidence>
<dbReference type="EMBL" id="JAAVTX010000006">
    <property type="protein sequence ID" value="NKE47035.1"/>
    <property type="molecule type" value="Genomic_DNA"/>
</dbReference>
<name>A0ABX1F405_9PROT</name>
<gene>
    <name evidence="2" type="ORF">HB662_19805</name>
</gene>
<accession>A0ABX1F405</accession>
<dbReference type="RefSeq" id="WP_168051985.1">
    <property type="nucleotide sequence ID" value="NZ_JAATJR010000006.1"/>
</dbReference>
<comment type="caution">
    <text evidence="2">The sequence shown here is derived from an EMBL/GenBank/DDBJ whole genome shotgun (WGS) entry which is preliminary data.</text>
</comment>
<dbReference type="Proteomes" id="UP000765160">
    <property type="component" value="Unassembled WGS sequence"/>
</dbReference>
<evidence type="ECO:0000313" key="2">
    <source>
        <dbReference type="EMBL" id="NKE47035.1"/>
    </source>
</evidence>
<reference evidence="2 3" key="1">
    <citation type="submission" date="2020-03" db="EMBL/GenBank/DDBJ databases">
        <title>Roseomonas selenitidurans sp. nov. isolated from soil.</title>
        <authorList>
            <person name="Liu H."/>
        </authorList>
    </citation>
    <scope>NUCLEOTIDE SEQUENCE [LARGE SCALE GENOMIC DNA]</scope>
    <source>
        <strain evidence="2 3">JCM 15073</strain>
    </source>
</reference>
<organism evidence="2 3">
    <name type="scientific">Falsiroseomonas frigidaquae</name>
    <dbReference type="NCBI Taxonomy" id="487318"/>
    <lineage>
        <taxon>Bacteria</taxon>
        <taxon>Pseudomonadati</taxon>
        <taxon>Pseudomonadota</taxon>
        <taxon>Alphaproteobacteria</taxon>
        <taxon>Acetobacterales</taxon>
        <taxon>Roseomonadaceae</taxon>
        <taxon>Falsiroseomonas</taxon>
    </lineage>
</organism>
<sequence length="254" mass="27601">MNQIAPIRPGASTEPLPEAPPRIAPMSQAAEEAVSLAVSAREARPDNDAPRLAAGQVAVVQEEISKRLAALERALSGGCDDPTINSWLMICAGMIGHPRDPDEMRIRFTALRAALRELPRRCFTLRSAKAVAAAHKWFPGLHEMLAILTPETDDLRRERARLHAAMNTFRAGPAEPPATPAEREAMAAAARARVAELLASSREDRARPGGDRPLHYSPEALLAHYQRTASGGGPFAKIAAFRVQHLRRQLGKDE</sequence>
<proteinExistence type="predicted"/>
<protein>
    <submittedName>
        <fullName evidence="2">Uncharacterized protein</fullName>
    </submittedName>
</protein>
<feature type="region of interest" description="Disordered" evidence="1">
    <location>
        <begin position="1"/>
        <end position="28"/>
    </location>
</feature>
<evidence type="ECO:0000256" key="1">
    <source>
        <dbReference type="SAM" id="MobiDB-lite"/>
    </source>
</evidence>
<keyword evidence="3" id="KW-1185">Reference proteome</keyword>